<name>X0WRA2_9ZZZZ</name>
<feature type="non-terminal residue" evidence="1">
    <location>
        <position position="1"/>
    </location>
</feature>
<evidence type="ECO:0000313" key="1">
    <source>
        <dbReference type="EMBL" id="GAG27048.1"/>
    </source>
</evidence>
<sequence length="124" mass="12322">GIGDGGGLLKSVADGVFRISLHTATLTDSSTQATSETTYTDYARQSPARNVSDWSVSGDTCDNDNAITFPVGSGGSGTVTDFGIGDALTGAGALHFYGANDGSLVVGTGVQPEYAAGALNITAA</sequence>
<protein>
    <submittedName>
        <fullName evidence="1">Uncharacterized protein</fullName>
    </submittedName>
</protein>
<reference evidence="1" key="1">
    <citation type="journal article" date="2014" name="Front. Microbiol.">
        <title>High frequency of phylogenetically diverse reductive dehalogenase-homologous genes in deep subseafloor sedimentary metagenomes.</title>
        <authorList>
            <person name="Kawai M."/>
            <person name="Futagami T."/>
            <person name="Toyoda A."/>
            <person name="Takaki Y."/>
            <person name="Nishi S."/>
            <person name="Hori S."/>
            <person name="Arai W."/>
            <person name="Tsubouchi T."/>
            <person name="Morono Y."/>
            <person name="Uchiyama I."/>
            <person name="Ito T."/>
            <person name="Fujiyama A."/>
            <person name="Inagaki F."/>
            <person name="Takami H."/>
        </authorList>
    </citation>
    <scope>NUCLEOTIDE SEQUENCE</scope>
    <source>
        <strain evidence="1">Expedition CK06-06</strain>
    </source>
</reference>
<dbReference type="AlphaFoldDB" id="X0WRA2"/>
<organism evidence="1">
    <name type="scientific">marine sediment metagenome</name>
    <dbReference type="NCBI Taxonomy" id="412755"/>
    <lineage>
        <taxon>unclassified sequences</taxon>
        <taxon>metagenomes</taxon>
        <taxon>ecological metagenomes</taxon>
    </lineage>
</organism>
<gene>
    <name evidence="1" type="ORF">S01H1_53871</name>
</gene>
<dbReference type="EMBL" id="BARS01034908">
    <property type="protein sequence ID" value="GAG27048.1"/>
    <property type="molecule type" value="Genomic_DNA"/>
</dbReference>
<accession>X0WRA2</accession>
<proteinExistence type="predicted"/>
<dbReference type="InterPro" id="IPR056908">
    <property type="entry name" value="Gp80-like"/>
</dbReference>
<comment type="caution">
    <text evidence="1">The sequence shown here is derived from an EMBL/GenBank/DDBJ whole genome shotgun (WGS) entry which is preliminary data.</text>
</comment>
<dbReference type="Pfam" id="PF23140">
    <property type="entry name" value="Gp80"/>
    <property type="match status" value="1"/>
</dbReference>